<dbReference type="Proteomes" id="UP000072520">
    <property type="component" value="Unassembled WGS sequence"/>
</dbReference>
<keyword evidence="4" id="KW-0175">Coiled coil</keyword>
<dbReference type="GO" id="GO:0004888">
    <property type="term" value="F:transmembrane signaling receptor activity"/>
    <property type="evidence" value="ECO:0007669"/>
    <property type="project" value="TreeGrafter"/>
</dbReference>
<dbReference type="GO" id="GO:0006935">
    <property type="term" value="P:chemotaxis"/>
    <property type="evidence" value="ECO:0007669"/>
    <property type="project" value="TreeGrafter"/>
</dbReference>
<dbReference type="InterPro" id="IPR004089">
    <property type="entry name" value="MCPsignal_dom"/>
</dbReference>
<keyword evidence="1" id="KW-0488">Methylation</keyword>
<dbReference type="Pfam" id="PF00015">
    <property type="entry name" value="MCPsignal"/>
    <property type="match status" value="1"/>
</dbReference>
<evidence type="ECO:0000256" key="1">
    <source>
        <dbReference type="ARBA" id="ARBA00022481"/>
    </source>
</evidence>
<dbReference type="PANTHER" id="PTHR43531">
    <property type="entry name" value="PROTEIN ICFG"/>
    <property type="match status" value="1"/>
</dbReference>
<sequence length="139" mass="14601">MAGEVRNLAQRSSASAREIKELIESSIAFVEAGASQASDVGENMARMDDAVRQVTDLIEEISVAAQEQSLGISQVHQAVNQMDDVTQQNAALVEEASSAARSLTEQAEALNGLVAAFTPGTDGNVRKPDIKPHPGRSAA</sequence>
<evidence type="ECO:0000313" key="7">
    <source>
        <dbReference type="EMBL" id="KTS98045.1"/>
    </source>
</evidence>
<evidence type="ECO:0000256" key="3">
    <source>
        <dbReference type="PROSITE-ProRule" id="PRU00284"/>
    </source>
</evidence>
<dbReference type="Gene3D" id="1.10.287.950">
    <property type="entry name" value="Methyl-accepting chemotaxis protein"/>
    <property type="match status" value="1"/>
</dbReference>
<organism evidence="7 8">
    <name type="scientific">Pantoea stewartii</name>
    <dbReference type="NCBI Taxonomy" id="66269"/>
    <lineage>
        <taxon>Bacteria</taxon>
        <taxon>Pseudomonadati</taxon>
        <taxon>Pseudomonadota</taxon>
        <taxon>Gammaproteobacteria</taxon>
        <taxon>Enterobacterales</taxon>
        <taxon>Erwiniaceae</taxon>
        <taxon>Pantoea</taxon>
    </lineage>
</organism>
<dbReference type="GO" id="GO:0005886">
    <property type="term" value="C:plasma membrane"/>
    <property type="evidence" value="ECO:0007669"/>
    <property type="project" value="TreeGrafter"/>
</dbReference>
<name>A0AB34VGL6_9GAMM</name>
<dbReference type="PANTHER" id="PTHR43531:SF14">
    <property type="entry name" value="METHYL-ACCEPTING CHEMOTAXIS PROTEIN I-RELATED"/>
    <property type="match status" value="1"/>
</dbReference>
<proteinExistence type="inferred from homology"/>
<gene>
    <name evidence="7" type="ORF">RSA13_10545</name>
</gene>
<dbReference type="EMBL" id="LDSI01000012">
    <property type="protein sequence ID" value="KTS98045.1"/>
    <property type="molecule type" value="Genomic_DNA"/>
</dbReference>
<evidence type="ECO:0000313" key="8">
    <source>
        <dbReference type="Proteomes" id="UP000072520"/>
    </source>
</evidence>
<dbReference type="AlphaFoldDB" id="A0AB34VGL6"/>
<evidence type="ECO:0000256" key="4">
    <source>
        <dbReference type="SAM" id="Coils"/>
    </source>
</evidence>
<feature type="domain" description="Methyl-accepting transducer" evidence="6">
    <location>
        <begin position="1"/>
        <end position="104"/>
    </location>
</feature>
<evidence type="ECO:0000256" key="2">
    <source>
        <dbReference type="ARBA" id="ARBA00029447"/>
    </source>
</evidence>
<evidence type="ECO:0000256" key="5">
    <source>
        <dbReference type="SAM" id="MobiDB-lite"/>
    </source>
</evidence>
<reference evidence="7 8" key="1">
    <citation type="journal article" date="2016" name="Front. Microbiol.">
        <title>Genomic Resource of Rice Seed Associated Bacteria.</title>
        <authorList>
            <person name="Midha S."/>
            <person name="Bansal K."/>
            <person name="Sharma S."/>
            <person name="Kumar N."/>
            <person name="Patil P.P."/>
            <person name="Chaudhry V."/>
            <person name="Patil P.B."/>
        </authorList>
    </citation>
    <scope>NUCLEOTIDE SEQUENCE [LARGE SCALE GENOMIC DNA]</scope>
    <source>
        <strain evidence="7 8">RSA13</strain>
    </source>
</reference>
<keyword evidence="3" id="KW-0807">Transducer</keyword>
<dbReference type="InterPro" id="IPR051310">
    <property type="entry name" value="MCP_chemotaxis"/>
</dbReference>
<comment type="similarity">
    <text evidence="2">Belongs to the methyl-accepting chemotaxis (MCP) protein family.</text>
</comment>
<dbReference type="PROSITE" id="PS50111">
    <property type="entry name" value="CHEMOTAXIS_TRANSDUC_2"/>
    <property type="match status" value="1"/>
</dbReference>
<dbReference type="GO" id="GO:0007165">
    <property type="term" value="P:signal transduction"/>
    <property type="evidence" value="ECO:0007669"/>
    <property type="project" value="UniProtKB-KW"/>
</dbReference>
<dbReference type="SUPFAM" id="SSF58104">
    <property type="entry name" value="Methyl-accepting chemotaxis protein (MCP) signaling domain"/>
    <property type="match status" value="1"/>
</dbReference>
<feature type="region of interest" description="Disordered" evidence="5">
    <location>
        <begin position="115"/>
        <end position="139"/>
    </location>
</feature>
<accession>A0AB34VGL6</accession>
<evidence type="ECO:0000259" key="6">
    <source>
        <dbReference type="PROSITE" id="PS50111"/>
    </source>
</evidence>
<protein>
    <recommendedName>
        <fullName evidence="6">Methyl-accepting transducer domain-containing protein</fullName>
    </recommendedName>
</protein>
<feature type="coiled-coil region" evidence="4">
    <location>
        <begin position="47"/>
        <end position="113"/>
    </location>
</feature>
<comment type="caution">
    <text evidence="7">The sequence shown here is derived from an EMBL/GenBank/DDBJ whole genome shotgun (WGS) entry which is preliminary data.</text>
</comment>